<comment type="subcellular location">
    <subcellularLocation>
        <location evidence="1">Membrane</location>
        <topology evidence="1">Multi-pass membrane protein</topology>
    </subcellularLocation>
</comment>
<dbReference type="GO" id="GO:0022857">
    <property type="term" value="F:transmembrane transporter activity"/>
    <property type="evidence" value="ECO:0007669"/>
    <property type="project" value="InterPro"/>
</dbReference>
<dbReference type="PANTHER" id="PTHR45649:SF2">
    <property type="entry name" value="ACID PERMEASE, PUTATIVE-RELATED"/>
    <property type="match status" value="1"/>
</dbReference>
<feature type="transmembrane region" description="Helical" evidence="7">
    <location>
        <begin position="327"/>
        <end position="354"/>
    </location>
</feature>
<feature type="compositionally biased region" description="Basic and acidic residues" evidence="6">
    <location>
        <begin position="1"/>
        <end position="12"/>
    </location>
</feature>
<dbReference type="Gene3D" id="1.20.1740.10">
    <property type="entry name" value="Amino acid/polyamine transporter I"/>
    <property type="match status" value="1"/>
</dbReference>
<feature type="transmembrane region" description="Helical" evidence="7">
    <location>
        <begin position="46"/>
        <end position="63"/>
    </location>
</feature>
<dbReference type="AlphaFoldDB" id="A0A9P8UN97"/>
<evidence type="ECO:0000256" key="2">
    <source>
        <dbReference type="ARBA" id="ARBA00022448"/>
    </source>
</evidence>
<feature type="transmembrane region" description="Helical" evidence="7">
    <location>
        <begin position="453"/>
        <end position="472"/>
    </location>
</feature>
<dbReference type="RefSeq" id="XP_045959492.1">
    <property type="nucleotide sequence ID" value="XM_046097727.1"/>
</dbReference>
<feature type="transmembrane region" description="Helical" evidence="7">
    <location>
        <begin position="242"/>
        <end position="261"/>
    </location>
</feature>
<keyword evidence="2" id="KW-0813">Transport</keyword>
<evidence type="ECO:0000256" key="3">
    <source>
        <dbReference type="ARBA" id="ARBA00022692"/>
    </source>
</evidence>
<evidence type="ECO:0000256" key="1">
    <source>
        <dbReference type="ARBA" id="ARBA00004141"/>
    </source>
</evidence>
<evidence type="ECO:0000313" key="9">
    <source>
        <dbReference type="Proteomes" id="UP000758603"/>
    </source>
</evidence>
<evidence type="ECO:0000256" key="6">
    <source>
        <dbReference type="SAM" id="MobiDB-lite"/>
    </source>
</evidence>
<dbReference type="InterPro" id="IPR002293">
    <property type="entry name" value="AA/rel_permease1"/>
</dbReference>
<accession>A0A9P8UN97</accession>
<feature type="transmembrane region" description="Helical" evidence="7">
    <location>
        <begin position="128"/>
        <end position="151"/>
    </location>
</feature>
<keyword evidence="9" id="KW-1185">Reference proteome</keyword>
<evidence type="ECO:0000256" key="7">
    <source>
        <dbReference type="SAM" id="Phobius"/>
    </source>
</evidence>
<feature type="region of interest" description="Disordered" evidence="6">
    <location>
        <begin position="1"/>
        <end position="30"/>
    </location>
</feature>
<evidence type="ECO:0000313" key="8">
    <source>
        <dbReference type="EMBL" id="KAH6655227.1"/>
    </source>
</evidence>
<keyword evidence="5 7" id="KW-0472">Membrane</keyword>
<feature type="transmembrane region" description="Helical" evidence="7">
    <location>
        <begin position="387"/>
        <end position="409"/>
    </location>
</feature>
<reference evidence="8" key="1">
    <citation type="journal article" date="2021" name="Nat. Commun.">
        <title>Genetic determinants of endophytism in the Arabidopsis root mycobiome.</title>
        <authorList>
            <person name="Mesny F."/>
            <person name="Miyauchi S."/>
            <person name="Thiergart T."/>
            <person name="Pickel B."/>
            <person name="Atanasova L."/>
            <person name="Karlsson M."/>
            <person name="Huettel B."/>
            <person name="Barry K.W."/>
            <person name="Haridas S."/>
            <person name="Chen C."/>
            <person name="Bauer D."/>
            <person name="Andreopoulos W."/>
            <person name="Pangilinan J."/>
            <person name="LaButti K."/>
            <person name="Riley R."/>
            <person name="Lipzen A."/>
            <person name="Clum A."/>
            <person name="Drula E."/>
            <person name="Henrissat B."/>
            <person name="Kohler A."/>
            <person name="Grigoriev I.V."/>
            <person name="Martin F.M."/>
            <person name="Hacquard S."/>
        </authorList>
    </citation>
    <scope>NUCLEOTIDE SEQUENCE</scope>
    <source>
        <strain evidence="8">MPI-SDFR-AT-0073</strain>
    </source>
</reference>
<sequence>MVLNDPETRDVVGHQVSETSDDEKQGTADDRAHMVRLGKTQELRRNFRFISIFGFSMIVMTSWETALSVSTIGLLNGGTAGLIWMAFICCIGFIFINVSMAEMGSMAPTTGGQYHWVSEFAPRKYQKFLSYLTGWLAVLAWQTGCASSAYLSGTQIQGLVILNYTNYVPKPWHGTLITIAVAVFSVIFNIFLASKLPILETIGLIIHLFGFFGIIATLWVLSPKADAVSVFTEFSDGGGWGTLGGSTLIGVTAAIIPLLGGDAAVHMAEELRDAGKIIPRSMIWSTVTNGALQWAMVITYCFCLGDLEEILSTATGYPHLQVFYNSTQSVAGATAMGFLIIFITIFANLSIVAASSRQLYAFARDDAVPFSTWFADVRPGWDVPLNALFMTFITTSLLSLINIGSPLALNSITSLSTNALLSSYICSIGCMVWRRWTNSRLLPSSFSLGKWGLLINIVSEAFLIVFFVFAFFPSAPDPNAAGMNWNILMYGAVVLFSLVYYVFSGRYRYVGPVEYVRKLD</sequence>
<comment type="caution">
    <text evidence="8">The sequence shown here is derived from an EMBL/GenBank/DDBJ whole genome shotgun (WGS) entry which is preliminary data.</text>
</comment>
<keyword evidence="3 7" id="KW-0812">Transmembrane</keyword>
<protein>
    <submittedName>
        <fullName evidence="8">Amino acid/polyamine transporter I</fullName>
    </submittedName>
</protein>
<feature type="transmembrane region" description="Helical" evidence="7">
    <location>
        <begin position="75"/>
        <end position="96"/>
    </location>
</feature>
<evidence type="ECO:0000256" key="4">
    <source>
        <dbReference type="ARBA" id="ARBA00022989"/>
    </source>
</evidence>
<dbReference type="GeneID" id="70126619"/>
<dbReference type="PIRSF" id="PIRSF006060">
    <property type="entry name" value="AA_transporter"/>
    <property type="match status" value="1"/>
</dbReference>
<feature type="transmembrane region" description="Helical" evidence="7">
    <location>
        <begin position="282"/>
        <end position="307"/>
    </location>
</feature>
<feature type="transmembrane region" description="Helical" evidence="7">
    <location>
        <begin position="204"/>
        <end position="222"/>
    </location>
</feature>
<keyword evidence="4 7" id="KW-1133">Transmembrane helix</keyword>
<name>A0A9P8UN97_9PEZI</name>
<feature type="transmembrane region" description="Helical" evidence="7">
    <location>
        <begin position="171"/>
        <end position="192"/>
    </location>
</feature>
<dbReference type="OrthoDB" id="3257095at2759"/>
<dbReference type="EMBL" id="JAGPXC010000003">
    <property type="protein sequence ID" value="KAH6655227.1"/>
    <property type="molecule type" value="Genomic_DNA"/>
</dbReference>
<feature type="transmembrane region" description="Helical" evidence="7">
    <location>
        <begin position="484"/>
        <end position="503"/>
    </location>
</feature>
<proteinExistence type="predicted"/>
<dbReference type="GO" id="GO:0016020">
    <property type="term" value="C:membrane"/>
    <property type="evidence" value="ECO:0007669"/>
    <property type="project" value="UniProtKB-SubCell"/>
</dbReference>
<gene>
    <name evidence="8" type="ORF">BKA67DRAFT_515438</name>
</gene>
<organism evidence="8 9">
    <name type="scientific">Truncatella angustata</name>
    <dbReference type="NCBI Taxonomy" id="152316"/>
    <lineage>
        <taxon>Eukaryota</taxon>
        <taxon>Fungi</taxon>
        <taxon>Dikarya</taxon>
        <taxon>Ascomycota</taxon>
        <taxon>Pezizomycotina</taxon>
        <taxon>Sordariomycetes</taxon>
        <taxon>Xylariomycetidae</taxon>
        <taxon>Amphisphaeriales</taxon>
        <taxon>Sporocadaceae</taxon>
        <taxon>Truncatella</taxon>
    </lineage>
</organism>
<dbReference type="Pfam" id="PF13520">
    <property type="entry name" value="AA_permease_2"/>
    <property type="match status" value="1"/>
</dbReference>
<feature type="transmembrane region" description="Helical" evidence="7">
    <location>
        <begin position="415"/>
        <end position="433"/>
    </location>
</feature>
<dbReference type="Proteomes" id="UP000758603">
    <property type="component" value="Unassembled WGS sequence"/>
</dbReference>
<dbReference type="PANTHER" id="PTHR45649">
    <property type="entry name" value="AMINO-ACID PERMEASE BAT1"/>
    <property type="match status" value="1"/>
</dbReference>
<evidence type="ECO:0000256" key="5">
    <source>
        <dbReference type="ARBA" id="ARBA00023136"/>
    </source>
</evidence>